<evidence type="ECO:0000313" key="2">
    <source>
        <dbReference type="EMBL" id="KAH3806447.1"/>
    </source>
</evidence>
<feature type="compositionally biased region" description="Polar residues" evidence="1">
    <location>
        <begin position="1"/>
        <end position="18"/>
    </location>
</feature>
<sequence length="129" mass="14105">MQGGNSDSVSGNTSTASVYGSDPNLHYLTSGSGSSSDVRSSNQEFSVTTDENYNIDTAFDLEENENRNMHSYWGEYAESQTSQSVYGESRTRNAEVSSDPGITESDHSYIRGNCSNDTDLMSWYCLGTC</sequence>
<comment type="caution">
    <text evidence="2">The sequence shown here is derived from an EMBL/GenBank/DDBJ whole genome shotgun (WGS) entry which is preliminary data.</text>
</comment>
<dbReference type="Proteomes" id="UP000828390">
    <property type="component" value="Unassembled WGS sequence"/>
</dbReference>
<proteinExistence type="predicted"/>
<feature type="region of interest" description="Disordered" evidence="1">
    <location>
        <begin position="1"/>
        <end position="53"/>
    </location>
</feature>
<feature type="region of interest" description="Disordered" evidence="1">
    <location>
        <begin position="83"/>
        <end position="105"/>
    </location>
</feature>
<gene>
    <name evidence="2" type="ORF">DPMN_134768</name>
</gene>
<accession>A0A9D4G2M7</accession>
<reference evidence="2" key="2">
    <citation type="submission" date="2020-11" db="EMBL/GenBank/DDBJ databases">
        <authorList>
            <person name="McCartney M.A."/>
            <person name="Auch B."/>
            <person name="Kono T."/>
            <person name="Mallez S."/>
            <person name="Becker A."/>
            <person name="Gohl D.M."/>
            <person name="Silverstein K.A.T."/>
            <person name="Koren S."/>
            <person name="Bechman K.B."/>
            <person name="Herman A."/>
            <person name="Abrahante J.E."/>
            <person name="Garbe J."/>
        </authorList>
    </citation>
    <scope>NUCLEOTIDE SEQUENCE</scope>
    <source>
        <strain evidence="2">Duluth1</strain>
        <tissue evidence="2">Whole animal</tissue>
    </source>
</reference>
<name>A0A9D4G2M7_DREPO</name>
<reference evidence="2" key="1">
    <citation type="journal article" date="2019" name="bioRxiv">
        <title>The Genome of the Zebra Mussel, Dreissena polymorpha: A Resource for Invasive Species Research.</title>
        <authorList>
            <person name="McCartney M.A."/>
            <person name="Auch B."/>
            <person name="Kono T."/>
            <person name="Mallez S."/>
            <person name="Zhang Y."/>
            <person name="Obille A."/>
            <person name="Becker A."/>
            <person name="Abrahante J.E."/>
            <person name="Garbe J."/>
            <person name="Badalamenti J.P."/>
            <person name="Herman A."/>
            <person name="Mangelson H."/>
            <person name="Liachko I."/>
            <person name="Sullivan S."/>
            <person name="Sone E.D."/>
            <person name="Koren S."/>
            <person name="Silverstein K.A.T."/>
            <person name="Beckman K.B."/>
            <person name="Gohl D.M."/>
        </authorList>
    </citation>
    <scope>NUCLEOTIDE SEQUENCE</scope>
    <source>
        <strain evidence="2">Duluth1</strain>
        <tissue evidence="2">Whole animal</tissue>
    </source>
</reference>
<evidence type="ECO:0000256" key="1">
    <source>
        <dbReference type="SAM" id="MobiDB-lite"/>
    </source>
</evidence>
<dbReference type="EMBL" id="JAIWYP010000006">
    <property type="protein sequence ID" value="KAH3806447.1"/>
    <property type="molecule type" value="Genomic_DNA"/>
</dbReference>
<protein>
    <submittedName>
        <fullName evidence="2">Uncharacterized protein</fullName>
    </submittedName>
</protein>
<organism evidence="2 3">
    <name type="scientific">Dreissena polymorpha</name>
    <name type="common">Zebra mussel</name>
    <name type="synonym">Mytilus polymorpha</name>
    <dbReference type="NCBI Taxonomy" id="45954"/>
    <lineage>
        <taxon>Eukaryota</taxon>
        <taxon>Metazoa</taxon>
        <taxon>Spiralia</taxon>
        <taxon>Lophotrochozoa</taxon>
        <taxon>Mollusca</taxon>
        <taxon>Bivalvia</taxon>
        <taxon>Autobranchia</taxon>
        <taxon>Heteroconchia</taxon>
        <taxon>Euheterodonta</taxon>
        <taxon>Imparidentia</taxon>
        <taxon>Neoheterodontei</taxon>
        <taxon>Myida</taxon>
        <taxon>Dreissenoidea</taxon>
        <taxon>Dreissenidae</taxon>
        <taxon>Dreissena</taxon>
    </lineage>
</organism>
<feature type="compositionally biased region" description="Polar residues" evidence="1">
    <location>
        <begin position="42"/>
        <end position="53"/>
    </location>
</feature>
<keyword evidence="3" id="KW-1185">Reference proteome</keyword>
<dbReference type="AlphaFoldDB" id="A0A9D4G2M7"/>
<evidence type="ECO:0000313" key="3">
    <source>
        <dbReference type="Proteomes" id="UP000828390"/>
    </source>
</evidence>
<feature type="compositionally biased region" description="Low complexity" evidence="1">
    <location>
        <begin position="30"/>
        <end position="41"/>
    </location>
</feature>